<feature type="compositionally biased region" description="Polar residues" evidence="1">
    <location>
        <begin position="87"/>
        <end position="99"/>
    </location>
</feature>
<accession>A0A9Q1L6G6</accession>
<name>A0A9Q1L6G6_9SOLA</name>
<sequence>MARNKVRDKRIKAQREQQKEIQIKKAVDTKRNEDFHTVNRKKGARTRNEAPPQYATEGNVNKIIPPQANDDRALKNQTQPAEKHQVHNNQRNDLIKTSNKYKGITINEPSNNMPTNTMIDVPGSSVISAIKKTVEHPIIEGKKNITIHQEADEQHNEVIQQKVILQDNETNSNMDPACVIDHGDMHNNYLKLISGTSLEEDSGPEYDGNQSDSSFEEEKFSSEDLNYVEESSDTESEEYASVVNSEDLSEDQNSRNNEMINDTGQINLINETDEDNSDDNADKLVKTFSSQILIDVNVASEFDN</sequence>
<feature type="compositionally biased region" description="Basic residues" evidence="1">
    <location>
        <begin position="1"/>
        <end position="10"/>
    </location>
</feature>
<feature type="region of interest" description="Disordered" evidence="1">
    <location>
        <begin position="1"/>
        <end position="99"/>
    </location>
</feature>
<proteinExistence type="predicted"/>
<comment type="caution">
    <text evidence="2">The sequence shown here is derived from an EMBL/GenBank/DDBJ whole genome shotgun (WGS) entry which is preliminary data.</text>
</comment>
<reference evidence="3" key="1">
    <citation type="journal article" date="2023" name="Proc. Natl. Acad. Sci. U.S.A.">
        <title>Genomic and structural basis for evolution of tropane alkaloid biosynthesis.</title>
        <authorList>
            <person name="Wanga Y.-J."/>
            <person name="Taina T."/>
            <person name="Yua J.-Y."/>
            <person name="Lia J."/>
            <person name="Xua B."/>
            <person name="Chenc J."/>
            <person name="D'Auriad J.C."/>
            <person name="Huanga J.-P."/>
            <person name="Huanga S.-X."/>
        </authorList>
    </citation>
    <scope>NUCLEOTIDE SEQUENCE [LARGE SCALE GENOMIC DNA]</scope>
    <source>
        <strain evidence="3">cv. KIB-2019</strain>
    </source>
</reference>
<feature type="compositionally biased region" description="Acidic residues" evidence="1">
    <location>
        <begin position="226"/>
        <end position="238"/>
    </location>
</feature>
<dbReference type="EMBL" id="JAJAGQ010000022">
    <property type="protein sequence ID" value="KAJ8529847.1"/>
    <property type="molecule type" value="Genomic_DNA"/>
</dbReference>
<evidence type="ECO:0000256" key="1">
    <source>
        <dbReference type="SAM" id="MobiDB-lite"/>
    </source>
</evidence>
<dbReference type="Proteomes" id="UP001152561">
    <property type="component" value="Unassembled WGS sequence"/>
</dbReference>
<gene>
    <name evidence="2" type="ORF">K7X08_036682</name>
</gene>
<feature type="region of interest" description="Disordered" evidence="1">
    <location>
        <begin position="197"/>
        <end position="238"/>
    </location>
</feature>
<evidence type="ECO:0000313" key="2">
    <source>
        <dbReference type="EMBL" id="KAJ8529847.1"/>
    </source>
</evidence>
<organism evidence="2 3">
    <name type="scientific">Anisodus acutangulus</name>
    <dbReference type="NCBI Taxonomy" id="402998"/>
    <lineage>
        <taxon>Eukaryota</taxon>
        <taxon>Viridiplantae</taxon>
        <taxon>Streptophyta</taxon>
        <taxon>Embryophyta</taxon>
        <taxon>Tracheophyta</taxon>
        <taxon>Spermatophyta</taxon>
        <taxon>Magnoliopsida</taxon>
        <taxon>eudicotyledons</taxon>
        <taxon>Gunneridae</taxon>
        <taxon>Pentapetalae</taxon>
        <taxon>asterids</taxon>
        <taxon>lamiids</taxon>
        <taxon>Solanales</taxon>
        <taxon>Solanaceae</taxon>
        <taxon>Solanoideae</taxon>
        <taxon>Hyoscyameae</taxon>
        <taxon>Anisodus</taxon>
    </lineage>
</organism>
<keyword evidence="3" id="KW-1185">Reference proteome</keyword>
<protein>
    <submittedName>
        <fullName evidence="2">Uncharacterized protein</fullName>
    </submittedName>
</protein>
<evidence type="ECO:0000313" key="3">
    <source>
        <dbReference type="Proteomes" id="UP001152561"/>
    </source>
</evidence>
<dbReference type="AlphaFoldDB" id="A0A9Q1L6G6"/>
<feature type="compositionally biased region" description="Basic and acidic residues" evidence="1">
    <location>
        <begin position="11"/>
        <end position="37"/>
    </location>
</feature>